<keyword evidence="14" id="KW-0443">Lipid metabolism</keyword>
<evidence type="ECO:0000256" key="19">
    <source>
        <dbReference type="SAM" id="Phobius"/>
    </source>
</evidence>
<comment type="subcellular location">
    <subcellularLocation>
        <location evidence="2">Cell membrane</location>
        <topology evidence="2">Multi-pass membrane protein</topology>
    </subcellularLocation>
</comment>
<evidence type="ECO:0000256" key="12">
    <source>
        <dbReference type="ARBA" id="ARBA00022695"/>
    </source>
</evidence>
<comment type="pathway">
    <text evidence="4">Lipid metabolism.</text>
</comment>
<dbReference type="UniPathway" id="UPA00557">
    <property type="reaction ID" value="UER00614"/>
</dbReference>
<dbReference type="RefSeq" id="WP_073164819.1">
    <property type="nucleotide sequence ID" value="NZ_FQZE01000002.1"/>
</dbReference>
<evidence type="ECO:0000256" key="15">
    <source>
        <dbReference type="ARBA" id="ARBA00023136"/>
    </source>
</evidence>
<reference evidence="20 21" key="1">
    <citation type="submission" date="2016-11" db="EMBL/GenBank/DDBJ databases">
        <authorList>
            <person name="Jaros S."/>
            <person name="Januszkiewicz K."/>
            <person name="Wedrychowicz H."/>
        </authorList>
    </citation>
    <scope>NUCLEOTIDE SEQUENCE [LARGE SCALE GENOMIC DNA]</scope>
    <source>
        <strain evidence="20 21">DSM 27063</strain>
    </source>
</reference>
<comment type="catalytic activity">
    <reaction evidence="1 18">
        <text>a 1,2-diacyl-sn-glycero-3-phosphate + CTP + H(+) = a CDP-1,2-diacyl-sn-glycerol + diphosphate</text>
        <dbReference type="Rhea" id="RHEA:16229"/>
        <dbReference type="ChEBI" id="CHEBI:15378"/>
        <dbReference type="ChEBI" id="CHEBI:33019"/>
        <dbReference type="ChEBI" id="CHEBI:37563"/>
        <dbReference type="ChEBI" id="CHEBI:58332"/>
        <dbReference type="ChEBI" id="CHEBI:58608"/>
        <dbReference type="EC" id="2.7.7.41"/>
    </reaction>
</comment>
<sequence length="275" mass="30641">MNDLVQRTVTGCIYVALLIAGTAIHPVVFAVIFAAMLFFTQLEFYQLVENAGSSPRKHVGLTLGLLLFGTCFGMVHGFIPQNAFLIFIPVLTILFLFETFRDNSKEIQNSSVTLTGFVYVAVPFSLLNFIVYPDYPETPEFFPWILMGVFFIVWVYDSMAYLVGSMFGKHKINEKISPNKTWEGFTAGAIFALVMGVLNAVIFQEPDIINWIIIAVIVVAFGTLGDLFESKIKRKLNVKDSGSVLPGHGGLLDRLDSLLFVIPVIYVWLTFSGNL</sequence>
<feature type="transmembrane region" description="Helical" evidence="19">
    <location>
        <begin position="144"/>
        <end position="163"/>
    </location>
</feature>
<dbReference type="GO" id="GO:0004605">
    <property type="term" value="F:phosphatidate cytidylyltransferase activity"/>
    <property type="evidence" value="ECO:0007669"/>
    <property type="project" value="UniProtKB-EC"/>
</dbReference>
<evidence type="ECO:0000256" key="5">
    <source>
        <dbReference type="ARBA" id="ARBA00010185"/>
    </source>
</evidence>
<dbReference type="STRING" id="1168035.SAMN05444280_102172"/>
<evidence type="ECO:0000256" key="2">
    <source>
        <dbReference type="ARBA" id="ARBA00004651"/>
    </source>
</evidence>
<accession>A0A1M6BCV3</accession>
<feature type="transmembrane region" description="Helical" evidence="19">
    <location>
        <begin position="208"/>
        <end position="228"/>
    </location>
</feature>
<comment type="pathway">
    <text evidence="3 18">Phospholipid metabolism; CDP-diacylglycerol biosynthesis; CDP-diacylglycerol from sn-glycerol 3-phosphate: step 3/3.</text>
</comment>
<feature type="transmembrane region" description="Helical" evidence="19">
    <location>
        <begin position="13"/>
        <end position="39"/>
    </location>
</feature>
<protein>
    <recommendedName>
        <fullName evidence="7 18">Phosphatidate cytidylyltransferase</fullName>
        <ecNumber evidence="6 18">2.7.7.41</ecNumber>
    </recommendedName>
</protein>
<evidence type="ECO:0000256" key="10">
    <source>
        <dbReference type="ARBA" id="ARBA00022679"/>
    </source>
</evidence>
<dbReference type="Proteomes" id="UP000184050">
    <property type="component" value="Unassembled WGS sequence"/>
</dbReference>
<dbReference type="EC" id="2.7.7.41" evidence="6 18"/>
<keyword evidence="13 19" id="KW-1133">Transmembrane helix</keyword>
<evidence type="ECO:0000256" key="6">
    <source>
        <dbReference type="ARBA" id="ARBA00012487"/>
    </source>
</evidence>
<evidence type="ECO:0000256" key="17">
    <source>
        <dbReference type="ARBA" id="ARBA00023264"/>
    </source>
</evidence>
<comment type="similarity">
    <text evidence="5 18">Belongs to the CDS family.</text>
</comment>
<dbReference type="EMBL" id="FQZE01000002">
    <property type="protein sequence ID" value="SHI46570.1"/>
    <property type="molecule type" value="Genomic_DNA"/>
</dbReference>
<dbReference type="GO" id="GO:0016024">
    <property type="term" value="P:CDP-diacylglycerol biosynthetic process"/>
    <property type="evidence" value="ECO:0007669"/>
    <property type="project" value="UniProtKB-UniPathway"/>
</dbReference>
<name>A0A1M6BCV3_9BACT</name>
<organism evidence="20 21">
    <name type="scientific">Tangfeifania diversioriginum</name>
    <dbReference type="NCBI Taxonomy" id="1168035"/>
    <lineage>
        <taxon>Bacteria</taxon>
        <taxon>Pseudomonadati</taxon>
        <taxon>Bacteroidota</taxon>
        <taxon>Bacteroidia</taxon>
        <taxon>Marinilabiliales</taxon>
        <taxon>Prolixibacteraceae</taxon>
        <taxon>Tangfeifania</taxon>
    </lineage>
</organism>
<dbReference type="AlphaFoldDB" id="A0A1M6BCV3"/>
<dbReference type="PANTHER" id="PTHR46382:SF1">
    <property type="entry name" value="PHOSPHATIDATE CYTIDYLYLTRANSFERASE"/>
    <property type="match status" value="1"/>
</dbReference>
<feature type="transmembrane region" description="Helical" evidence="19">
    <location>
        <begin position="83"/>
        <end position="100"/>
    </location>
</feature>
<evidence type="ECO:0000256" key="18">
    <source>
        <dbReference type="RuleBase" id="RU003938"/>
    </source>
</evidence>
<feature type="transmembrane region" description="Helical" evidence="19">
    <location>
        <begin position="112"/>
        <end position="132"/>
    </location>
</feature>
<keyword evidence="16" id="KW-0594">Phospholipid biosynthesis</keyword>
<evidence type="ECO:0000256" key="7">
    <source>
        <dbReference type="ARBA" id="ARBA00019373"/>
    </source>
</evidence>
<evidence type="ECO:0000256" key="9">
    <source>
        <dbReference type="ARBA" id="ARBA00022516"/>
    </source>
</evidence>
<evidence type="ECO:0000256" key="14">
    <source>
        <dbReference type="ARBA" id="ARBA00023098"/>
    </source>
</evidence>
<evidence type="ECO:0000313" key="20">
    <source>
        <dbReference type="EMBL" id="SHI46570.1"/>
    </source>
</evidence>
<dbReference type="GO" id="GO:0005886">
    <property type="term" value="C:plasma membrane"/>
    <property type="evidence" value="ECO:0007669"/>
    <property type="project" value="UniProtKB-SubCell"/>
</dbReference>
<dbReference type="InterPro" id="IPR000374">
    <property type="entry name" value="PC_trans"/>
</dbReference>
<evidence type="ECO:0000256" key="4">
    <source>
        <dbReference type="ARBA" id="ARBA00005189"/>
    </source>
</evidence>
<evidence type="ECO:0000313" key="21">
    <source>
        <dbReference type="Proteomes" id="UP000184050"/>
    </source>
</evidence>
<gene>
    <name evidence="20" type="ORF">SAMN05444280_102172</name>
</gene>
<evidence type="ECO:0000256" key="1">
    <source>
        <dbReference type="ARBA" id="ARBA00001698"/>
    </source>
</evidence>
<keyword evidence="12 18" id="KW-0548">Nucleotidyltransferase</keyword>
<keyword evidence="15 19" id="KW-0472">Membrane</keyword>
<keyword evidence="11 18" id="KW-0812">Transmembrane</keyword>
<keyword evidence="21" id="KW-1185">Reference proteome</keyword>
<keyword evidence="8" id="KW-1003">Cell membrane</keyword>
<keyword evidence="10 18" id="KW-0808">Transferase</keyword>
<evidence type="ECO:0000256" key="11">
    <source>
        <dbReference type="ARBA" id="ARBA00022692"/>
    </source>
</evidence>
<proteinExistence type="inferred from homology"/>
<dbReference type="PANTHER" id="PTHR46382">
    <property type="entry name" value="PHOSPHATIDATE CYTIDYLYLTRANSFERASE"/>
    <property type="match status" value="1"/>
</dbReference>
<keyword evidence="9" id="KW-0444">Lipid biosynthesis</keyword>
<evidence type="ECO:0000256" key="3">
    <source>
        <dbReference type="ARBA" id="ARBA00005119"/>
    </source>
</evidence>
<feature type="transmembrane region" description="Helical" evidence="19">
    <location>
        <begin position="184"/>
        <end position="202"/>
    </location>
</feature>
<dbReference type="Pfam" id="PF01148">
    <property type="entry name" value="CTP_transf_1"/>
    <property type="match status" value="1"/>
</dbReference>
<evidence type="ECO:0000256" key="13">
    <source>
        <dbReference type="ARBA" id="ARBA00022989"/>
    </source>
</evidence>
<keyword evidence="17" id="KW-1208">Phospholipid metabolism</keyword>
<evidence type="ECO:0000256" key="16">
    <source>
        <dbReference type="ARBA" id="ARBA00023209"/>
    </source>
</evidence>
<dbReference type="PROSITE" id="PS01315">
    <property type="entry name" value="CDS"/>
    <property type="match status" value="1"/>
</dbReference>
<evidence type="ECO:0000256" key="8">
    <source>
        <dbReference type="ARBA" id="ARBA00022475"/>
    </source>
</evidence>